<evidence type="ECO:0000313" key="4">
    <source>
        <dbReference type="Proteomes" id="UP000326711"/>
    </source>
</evidence>
<evidence type="ECO:0000256" key="2">
    <source>
        <dbReference type="SAM" id="Phobius"/>
    </source>
</evidence>
<keyword evidence="4" id="KW-1185">Reference proteome</keyword>
<feature type="region of interest" description="Disordered" evidence="1">
    <location>
        <begin position="145"/>
        <end position="177"/>
    </location>
</feature>
<feature type="compositionally biased region" description="Low complexity" evidence="1">
    <location>
        <begin position="64"/>
        <end position="91"/>
    </location>
</feature>
<organism evidence="3 4">
    <name type="scientific">Corynebacterium urogenitale</name>
    <dbReference type="NCBI Taxonomy" id="2487892"/>
    <lineage>
        <taxon>Bacteria</taxon>
        <taxon>Bacillati</taxon>
        <taxon>Actinomycetota</taxon>
        <taxon>Actinomycetes</taxon>
        <taxon>Mycobacteriales</taxon>
        <taxon>Corynebacteriaceae</taxon>
        <taxon>Corynebacterium</taxon>
    </lineage>
</organism>
<feature type="compositionally biased region" description="Basic and acidic residues" evidence="1">
    <location>
        <begin position="1"/>
        <end position="18"/>
    </location>
</feature>
<dbReference type="RefSeq" id="WP_151902434.1">
    <property type="nucleotide sequence ID" value="NZ_CP045032.1"/>
</dbReference>
<dbReference type="EMBL" id="CP045032">
    <property type="protein sequence ID" value="QFQ02017.1"/>
    <property type="molecule type" value="Genomic_DNA"/>
</dbReference>
<keyword evidence="2" id="KW-0472">Membrane</keyword>
<evidence type="ECO:0000313" key="3">
    <source>
        <dbReference type="EMBL" id="QFQ02017.1"/>
    </source>
</evidence>
<feature type="compositionally biased region" description="Gly residues" evidence="1">
    <location>
        <begin position="102"/>
        <end position="117"/>
    </location>
</feature>
<sequence>MTDRNDHPNPSQRPDDAGHNQGADNDATQVFHRPGAQEQYANDATRALDGNAPKPPEYHRAEEYQQPQQDYYGSGGYQQDQGYQNQGYQQGQYGYGSSEAGYGQGSYGGDPYNGGYGPAYDQEYDQQRYGAGQGYGQQRYGAGQGYGQQGYGAAYNQPGYGAGYNGPGYGSRPQPPRKNRRGFGGVFAVVVPLLLILAIGFGLFMFFNRSDDGSSEPASSSSTTNETTETTESSEPSEPAESDPVSPSSRPSGLPEFSGIPEITLPDLESEVIPSLENDLDSLLSELNDNLPTQDLPTPNNR</sequence>
<feature type="region of interest" description="Disordered" evidence="1">
    <location>
        <begin position="212"/>
        <end position="272"/>
    </location>
</feature>
<keyword evidence="2" id="KW-1133">Transmembrane helix</keyword>
<dbReference type="KEGG" id="cuo:CUROG_03170"/>
<reference evidence="4" key="1">
    <citation type="submission" date="2019-10" db="EMBL/GenBank/DDBJ databases">
        <title>Complete genome sequence of Corynebacterium urogenitalis DSM 108747, isolated from the genital tract of a cow.</title>
        <authorList>
            <person name="Ruckert C."/>
            <person name="Ballas P."/>
            <person name="Wagener K."/>
            <person name="Drillich M."/>
            <person name="Kaempfer P."/>
            <person name="Busse H.-J."/>
            <person name="Ehling-Schulz M."/>
        </authorList>
    </citation>
    <scope>NUCLEOTIDE SEQUENCE [LARGE SCALE GENOMIC DNA]</scope>
    <source>
        <strain evidence="4">LMM 1652</strain>
    </source>
</reference>
<keyword evidence="2" id="KW-0812">Transmembrane</keyword>
<evidence type="ECO:0000256" key="1">
    <source>
        <dbReference type="SAM" id="MobiDB-lite"/>
    </source>
</evidence>
<feature type="transmembrane region" description="Helical" evidence="2">
    <location>
        <begin position="182"/>
        <end position="207"/>
    </location>
</feature>
<protein>
    <submittedName>
        <fullName evidence="3">Uncharacterized protein</fullName>
    </submittedName>
</protein>
<feature type="compositionally biased region" description="Low complexity" evidence="1">
    <location>
        <begin position="215"/>
        <end position="249"/>
    </location>
</feature>
<dbReference type="AlphaFoldDB" id="A0A5J6Z8S6"/>
<name>A0A5J6Z8S6_9CORY</name>
<gene>
    <name evidence="3" type="ORF">CUROG_03170</name>
</gene>
<dbReference type="Proteomes" id="UP000326711">
    <property type="component" value="Chromosome"/>
</dbReference>
<proteinExistence type="predicted"/>
<accession>A0A5J6Z8S6</accession>
<feature type="region of interest" description="Disordered" evidence="1">
    <location>
        <begin position="102"/>
        <end position="121"/>
    </location>
</feature>
<feature type="compositionally biased region" description="Gly residues" evidence="1">
    <location>
        <begin position="160"/>
        <end position="169"/>
    </location>
</feature>
<feature type="region of interest" description="Disordered" evidence="1">
    <location>
        <begin position="1"/>
        <end position="91"/>
    </location>
</feature>